<proteinExistence type="predicted"/>
<keyword evidence="1" id="KW-0812">Transmembrane</keyword>
<name>A0A6J5GYY4_9BURK</name>
<protein>
    <recommendedName>
        <fullName evidence="6">Conjugal transfer protein TraG</fullName>
    </recommendedName>
</protein>
<feature type="transmembrane region" description="Helical" evidence="1">
    <location>
        <begin position="20"/>
        <end position="51"/>
    </location>
</feature>
<feature type="domain" description="TraD/TraG TraM recognition site" evidence="3">
    <location>
        <begin position="476"/>
        <end position="603"/>
    </location>
</feature>
<evidence type="ECO:0000256" key="1">
    <source>
        <dbReference type="SAM" id="Phobius"/>
    </source>
</evidence>
<evidence type="ECO:0000259" key="3">
    <source>
        <dbReference type="Pfam" id="PF12696"/>
    </source>
</evidence>
<sequence>MNATTSYINHFRPIYEFRATIFWLAAFVVLPFTGMPYGWAFGLVALLPLLVRGRQVWKALRFRMAISTKWLTTLPVPRLMAVQKAMRDESNSMYLGTGFEWTQKHCQIAHDILRMPTSDIPGLPKWLGKTRRGREIEAAIERLFVPADSIRDREPQGVSWIHGMEPDKVRVPFHYKAMSAHTAVGGTTGSGKTRTYEVISTQVIHCGDVLIVIDPKNDKDWKARVERECARMGRKFLYFSQAKPSESIRLNPLENWSQPSEIPGRVAQLMEEGPFRDFAFLFIDRAVKGELYVGDKPNLRSILKYAQAGVAKLLERSLERFFRDAGLVNWEELVATTKTQIGGKPGSVSSVDAMVLLYNERYAHEDHGHEAIDGLIATHMHDRDHYTRVIASVMPLLQMLATGETGLMLAPKVEDFEDEREIWDIDRIIKQKAVLYMGFDSLSNSIVQKAIASLVLADVAAVCGAIYNFYKTNPDVVLIIDEVAEAINEQVIQILNKGRGAGFKAFVAFQTRSDLEAKLGNAAKMLQVLGNLNNQVILRLEDSDTAQWFSDKVGETAIRNLQISGSTSRGSEGHIGEFNGGITRSLQLEKAPLIPTALIQRLPNLQYFMRISGGAVYQGRIPILQS</sequence>
<evidence type="ECO:0000313" key="4">
    <source>
        <dbReference type="EMBL" id="CAB3808797.1"/>
    </source>
</evidence>
<evidence type="ECO:0000259" key="2">
    <source>
        <dbReference type="Pfam" id="PF01935"/>
    </source>
</evidence>
<dbReference type="SUPFAM" id="SSF52540">
    <property type="entry name" value="P-loop containing nucleoside triphosphate hydrolases"/>
    <property type="match status" value="1"/>
</dbReference>
<organism evidence="4 5">
    <name type="scientific">Paraburkholderia caffeinitolerans</name>
    <dbReference type="NCBI Taxonomy" id="1723730"/>
    <lineage>
        <taxon>Bacteria</taxon>
        <taxon>Pseudomonadati</taxon>
        <taxon>Pseudomonadota</taxon>
        <taxon>Betaproteobacteria</taxon>
        <taxon>Burkholderiales</taxon>
        <taxon>Burkholderiaceae</taxon>
        <taxon>Paraburkholderia</taxon>
    </lineage>
</organism>
<feature type="domain" description="Helicase HerA central" evidence="2">
    <location>
        <begin position="167"/>
        <end position="241"/>
    </location>
</feature>
<reference evidence="4 5" key="1">
    <citation type="submission" date="2020-04" db="EMBL/GenBank/DDBJ databases">
        <authorList>
            <person name="De Canck E."/>
        </authorList>
    </citation>
    <scope>NUCLEOTIDE SEQUENCE [LARGE SCALE GENOMIC DNA]</scope>
    <source>
        <strain evidence="4 5">LMG 28688</strain>
    </source>
</reference>
<evidence type="ECO:0008006" key="6">
    <source>
        <dbReference type="Google" id="ProtNLM"/>
    </source>
</evidence>
<dbReference type="RefSeq" id="WP_175198270.1">
    <property type="nucleotide sequence ID" value="NZ_CADIKL010000061.1"/>
</dbReference>
<dbReference type="InterPro" id="IPR027417">
    <property type="entry name" value="P-loop_NTPase"/>
</dbReference>
<dbReference type="InterPro" id="IPR002789">
    <property type="entry name" value="HerA_central"/>
</dbReference>
<keyword evidence="1" id="KW-1133">Transmembrane helix</keyword>
<dbReference type="PANTHER" id="PTHR30121">
    <property type="entry name" value="UNCHARACTERIZED PROTEIN YJGR-RELATED"/>
    <property type="match status" value="1"/>
</dbReference>
<accession>A0A6J5GYY4</accession>
<keyword evidence="5" id="KW-1185">Reference proteome</keyword>
<dbReference type="InterPro" id="IPR032689">
    <property type="entry name" value="TraG-D_C"/>
</dbReference>
<dbReference type="CDD" id="cd01127">
    <property type="entry name" value="TrwB_TraG_TraD_VirD4"/>
    <property type="match status" value="2"/>
</dbReference>
<dbReference type="Pfam" id="PF12696">
    <property type="entry name" value="TraG-D_C"/>
    <property type="match status" value="1"/>
</dbReference>
<gene>
    <name evidence="4" type="ORF">LMG28688_06845</name>
</gene>
<keyword evidence="1" id="KW-0472">Membrane</keyword>
<dbReference type="InterPro" id="IPR022458">
    <property type="entry name" value="Conjugative_coupling_TraG/TraD"/>
</dbReference>
<dbReference type="EMBL" id="CADIKL010000061">
    <property type="protein sequence ID" value="CAB3808797.1"/>
    <property type="molecule type" value="Genomic_DNA"/>
</dbReference>
<evidence type="ECO:0000313" key="5">
    <source>
        <dbReference type="Proteomes" id="UP000494119"/>
    </source>
</evidence>
<dbReference type="InterPro" id="IPR051162">
    <property type="entry name" value="T4SS_component"/>
</dbReference>
<dbReference type="AlphaFoldDB" id="A0A6J5GYY4"/>
<dbReference type="Gene3D" id="3.40.50.300">
    <property type="entry name" value="P-loop containing nucleotide triphosphate hydrolases"/>
    <property type="match status" value="2"/>
</dbReference>
<dbReference type="PANTHER" id="PTHR30121:SF6">
    <property type="entry name" value="SLR6007 PROTEIN"/>
    <property type="match status" value="1"/>
</dbReference>
<dbReference type="Pfam" id="PF01935">
    <property type="entry name" value="DUF87"/>
    <property type="match status" value="1"/>
</dbReference>
<dbReference type="Proteomes" id="UP000494119">
    <property type="component" value="Unassembled WGS sequence"/>
</dbReference>
<dbReference type="NCBIfam" id="TIGR03743">
    <property type="entry name" value="SXT_TraD"/>
    <property type="match status" value="1"/>
</dbReference>